<feature type="compositionally biased region" description="Polar residues" evidence="1">
    <location>
        <begin position="109"/>
        <end position="122"/>
    </location>
</feature>
<feature type="region of interest" description="Disordered" evidence="1">
    <location>
        <begin position="1"/>
        <end position="185"/>
    </location>
</feature>
<feature type="compositionally biased region" description="Basic and acidic residues" evidence="1">
    <location>
        <begin position="285"/>
        <end position="297"/>
    </location>
</feature>
<feature type="region of interest" description="Disordered" evidence="1">
    <location>
        <begin position="279"/>
        <end position="314"/>
    </location>
</feature>
<organism evidence="2">
    <name type="scientific">Brassica cretica</name>
    <name type="common">Mustard</name>
    <dbReference type="NCBI Taxonomy" id="69181"/>
    <lineage>
        <taxon>Eukaryota</taxon>
        <taxon>Viridiplantae</taxon>
        <taxon>Streptophyta</taxon>
        <taxon>Embryophyta</taxon>
        <taxon>Tracheophyta</taxon>
        <taxon>Spermatophyta</taxon>
        <taxon>Magnoliopsida</taxon>
        <taxon>eudicotyledons</taxon>
        <taxon>Gunneridae</taxon>
        <taxon>Pentapetalae</taxon>
        <taxon>rosids</taxon>
        <taxon>malvids</taxon>
        <taxon>Brassicales</taxon>
        <taxon>Brassicaceae</taxon>
        <taxon>Brassiceae</taxon>
        <taxon>Brassica</taxon>
    </lineage>
</organism>
<feature type="compositionally biased region" description="Basic and acidic residues" evidence="1">
    <location>
        <begin position="130"/>
        <end position="150"/>
    </location>
</feature>
<dbReference type="EMBL" id="QGKY02001015">
    <property type="protein sequence ID" value="KAF2574248.1"/>
    <property type="molecule type" value="Genomic_DNA"/>
</dbReference>
<feature type="compositionally biased region" description="Basic and acidic residues" evidence="1">
    <location>
        <begin position="19"/>
        <end position="31"/>
    </location>
</feature>
<proteinExistence type="predicted"/>
<feature type="region of interest" description="Disordered" evidence="1">
    <location>
        <begin position="351"/>
        <end position="391"/>
    </location>
</feature>
<evidence type="ECO:0000313" key="2">
    <source>
        <dbReference type="EMBL" id="KAF2574248.1"/>
    </source>
</evidence>
<sequence length="643" mass="70495">MVRTKQMAKRDIAIASSSHAEDESQRPHLADEGSEATPPRNELPTTNLLPEVTEELDEFNTAREKALSDESGDQQVSFVQEKGLIAPDATTSTDPAPPKSPSAPLDATPSESLRSENPNQVSDPLLLLCPDEKIDSGDKAEEQGQDRSEAGAEDVVSLGSSAEEISEKRSRKKRAPSTDELSPPVLAQNTFVSSRVRSRKASERSAAVEVSPVTERVQQFMRRSLIAERSVDMTEKDQWGYVEIIAKELLLTVSFALNQKGNFLTSIVRTKQMAKRDVAIASSSHAEDESPRRHLADEGSEATPPRNELPTTNLLPEVTEELVEFNTAREKALSGESGDQQVSYVQEKGPIAPDATTSTDPSPPKSPSAPLDATPSESLRSENPNQVSDPLLLLCPDEKIDYGDKAEEQSQDRSETGAEDVVSLGSSAEEISEKRSRKKRVIKNLGLGSSKRRKTSKSGAPKSTSKAPSTDELSPPVLAQNTYVSSRVRSRKASERSVAVEVSPVTERVQQFMRRSLIAERSVDMTEKDQWGYVEIIAKGSMGTTVSALGNYVEQVVAEFYAGLPDTKVEADAEEIAVQVRGHTYEFSPTMINEALHVEPLDEDEVEEETTLDSISKSELAEFLTEGTRKEWDNLTTEDWLIR</sequence>
<name>A0A8S9IWZ3_BRACR</name>
<dbReference type="AlphaFoldDB" id="A0A8S9IWZ3"/>
<comment type="caution">
    <text evidence="2">The sequence shown here is derived from an EMBL/GenBank/DDBJ whole genome shotgun (WGS) entry which is preliminary data.</text>
</comment>
<feature type="region of interest" description="Disordered" evidence="1">
    <location>
        <begin position="404"/>
        <end position="490"/>
    </location>
</feature>
<gene>
    <name evidence="2" type="ORF">F2Q70_00001126</name>
</gene>
<evidence type="ECO:0000256" key="1">
    <source>
        <dbReference type="SAM" id="MobiDB-lite"/>
    </source>
</evidence>
<feature type="compositionally biased region" description="Polar residues" evidence="1">
    <location>
        <begin position="375"/>
        <end position="388"/>
    </location>
</feature>
<feature type="compositionally biased region" description="Polar residues" evidence="1">
    <location>
        <begin position="461"/>
        <end position="472"/>
    </location>
</feature>
<accession>A0A8S9IWZ3</accession>
<reference evidence="2" key="1">
    <citation type="submission" date="2019-12" db="EMBL/GenBank/DDBJ databases">
        <title>Genome sequencing and annotation of Brassica cretica.</title>
        <authorList>
            <person name="Studholme D.J."/>
            <person name="Sarris P.F."/>
        </authorList>
    </citation>
    <scope>NUCLEOTIDE SEQUENCE</scope>
    <source>
        <strain evidence="2">PFS-102/07</strain>
        <tissue evidence="2">Leaf</tissue>
    </source>
</reference>
<protein>
    <submittedName>
        <fullName evidence="2">Uncharacterized protein</fullName>
    </submittedName>
</protein>
<feature type="compositionally biased region" description="Basic and acidic residues" evidence="1">
    <location>
        <begin position="404"/>
        <end position="416"/>
    </location>
</feature>